<sequence length="1238" mass="137633">MASLQPSARGTTPAPANASVKPEPPTVSDQNQKTAAVASDKKESGGLKPKNAPAKSIKPKQRVLVLTEDQESEVREAFHLFDTDGSGSITNKEWRIAMKAMGFEPTKEENKMMLAEMDQDGSGTIDYEEFLAMVTKRLVGNMAKLEMQKLFHVIREALNVNRMRISATHIKNIAELVGEDFTAEEIKEMVEEADKDNDGEISEEDFMRYRAVFEGVLYFQRADESPFKLSLWYKQAASLGVITSSSSPVCYSRDGKYAVAPALETVGVWDIRKGELIATWEDVDNSSEVTCIDRSPNGEKFAVGYADGSIRIWDFATATTSTTFTGHKSAVTAFSFSKDGARLASGSKDTDLVVWDTISETGLYRLRGHKDQITALRFIEAEDFGCDHIVSASKDTMLKFWDLGTQHCVETVIAHRGEVRAMEVFDSAKLEKNADPEVENPADRILTVVTGGSEGEVRVWKLDLKVLSEKLEPVNNGAIGGSFTMDVDGNSIADSKAAEEEAAQKTLRRCITSHGVLERQSKESVTTIKVHDSRRYLVIQGSDRLAEVYKIRTESELRKREARLKRRNKDKKSDETNDAESKLLTIADEIPRISAIRCSAKIRSIDVSPSTSTFSATKEDSAFQILASLTSNQLEVHTAGLESKEEPTRQDVILDSAGHRNDVRTLALSSDDTMLVSGSHSSIKLWKIESRKCLSTMESGYALCSTFVPGNNHVIIGTKTGELQIFHLGSYTMIENIQAHEGSIWSLQVWPDRRGITTGSADKDVKFWEFALIEEAGGSKRLTLTHIRTLKLSEDVLAVRHSHDGKLLAVALLDCTVKVFYADTLKFFLSLYGHTLPVLSMDISSDGTLIATGSADKSVKIWGLDFGDCHKSLRAHEDSVMAVRWVFGTHYIVTAGKDKLVKWWDADKFEQIMKVDGHHGEVWALAVGKYGSIVVSGSHDRSIRIWEKTDEQFALEEERERELEELYEKNNLDDDERNNQAIGSGVATDAEIDGLSKAVSGMGTSGDPAEVGNAARKTTETLLAGEKILEAMDIFAEETEKREMDAKALARWEEKMKAAKEAGVTQTKKEREESKPALEPRNPYISVAGLDDWPPEAYVLHVIEGIRSGDLEQALLVLPFAKVIELLHILRVWVEKGWNTNVSSRVLHHILSTHHNEITTSRVCRPVLLQLKALLPAQLRHQRDTIGYNIAGLKYMKRDWDMNHSKEFLEAIGVEEEEPEVKGKGSKGKRKRVVAVSR</sequence>
<dbReference type="SUPFAM" id="SSF50978">
    <property type="entry name" value="WD40 repeat-like"/>
    <property type="match status" value="1"/>
</dbReference>
<feature type="repeat" description="WD" evidence="7">
    <location>
        <begin position="324"/>
        <end position="365"/>
    </location>
</feature>
<dbReference type="PANTHER" id="PTHR19853:SF0">
    <property type="entry name" value="WD REPEAT-CONTAINING PROTEIN 3"/>
    <property type="match status" value="1"/>
</dbReference>
<organism evidence="10 11">
    <name type="scientific">Chytriomyces confervae</name>
    <dbReference type="NCBI Taxonomy" id="246404"/>
    <lineage>
        <taxon>Eukaryota</taxon>
        <taxon>Fungi</taxon>
        <taxon>Fungi incertae sedis</taxon>
        <taxon>Chytridiomycota</taxon>
        <taxon>Chytridiomycota incertae sedis</taxon>
        <taxon>Chytridiomycetes</taxon>
        <taxon>Chytridiales</taxon>
        <taxon>Chytriomycetaceae</taxon>
        <taxon>Chytriomyces</taxon>
    </lineage>
</organism>
<dbReference type="Proteomes" id="UP000320333">
    <property type="component" value="Unassembled WGS sequence"/>
</dbReference>
<dbReference type="SMART" id="SM00320">
    <property type="entry name" value="WD40"/>
    <property type="match status" value="12"/>
</dbReference>
<dbReference type="InterPro" id="IPR015943">
    <property type="entry name" value="WD40/YVTN_repeat-like_dom_sf"/>
</dbReference>
<dbReference type="GO" id="GO:0030490">
    <property type="term" value="P:maturation of SSU-rRNA"/>
    <property type="evidence" value="ECO:0007669"/>
    <property type="project" value="TreeGrafter"/>
</dbReference>
<protein>
    <recommendedName>
        <fullName evidence="9">EF-hand domain-containing protein</fullName>
    </recommendedName>
</protein>
<comment type="caution">
    <text evidence="10">The sequence shown here is derived from an EMBL/GenBank/DDBJ whole genome shotgun (WGS) entry which is preliminary data.</text>
</comment>
<evidence type="ECO:0000256" key="6">
    <source>
        <dbReference type="ARBA" id="ARBA00038229"/>
    </source>
</evidence>
<dbReference type="PROSITE" id="PS00018">
    <property type="entry name" value="EF_HAND_1"/>
    <property type="match status" value="3"/>
</dbReference>
<dbReference type="GO" id="GO:0034388">
    <property type="term" value="C:Pwp2p-containing subcomplex of 90S preribosome"/>
    <property type="evidence" value="ECO:0007669"/>
    <property type="project" value="TreeGrafter"/>
</dbReference>
<dbReference type="Pfam" id="PF25173">
    <property type="entry name" value="Beta-prop_WDR3_1st"/>
    <property type="match status" value="1"/>
</dbReference>
<dbReference type="InterPro" id="IPR036322">
    <property type="entry name" value="WD40_repeat_dom_sf"/>
</dbReference>
<evidence type="ECO:0000256" key="8">
    <source>
        <dbReference type="SAM" id="MobiDB-lite"/>
    </source>
</evidence>
<feature type="repeat" description="WD" evidence="7">
    <location>
        <begin position="366"/>
        <end position="411"/>
    </location>
</feature>
<dbReference type="InterPro" id="IPR002048">
    <property type="entry name" value="EF_hand_dom"/>
</dbReference>
<dbReference type="PROSITE" id="PS00678">
    <property type="entry name" value="WD_REPEATS_1"/>
    <property type="match status" value="1"/>
</dbReference>
<dbReference type="PROSITE" id="PS50294">
    <property type="entry name" value="WD_REPEATS_REGION"/>
    <property type="match status" value="7"/>
</dbReference>
<dbReference type="Gene3D" id="1.10.238.10">
    <property type="entry name" value="EF-hand"/>
    <property type="match status" value="2"/>
</dbReference>
<feature type="domain" description="EF-hand" evidence="9">
    <location>
        <begin position="69"/>
        <end position="104"/>
    </location>
</feature>
<dbReference type="InterPro" id="IPR051570">
    <property type="entry name" value="TBC1_cilium_biogenesis"/>
</dbReference>
<dbReference type="GO" id="GO:0005509">
    <property type="term" value="F:calcium ion binding"/>
    <property type="evidence" value="ECO:0007669"/>
    <property type="project" value="InterPro"/>
</dbReference>
<proteinExistence type="inferred from homology"/>
<name>A0A507FTV8_9FUNG</name>
<keyword evidence="11" id="KW-1185">Reference proteome</keyword>
<dbReference type="InterPro" id="IPR018247">
    <property type="entry name" value="EF_Hand_1_Ca_BS"/>
</dbReference>
<dbReference type="PROSITE" id="PS50082">
    <property type="entry name" value="WD_REPEATS_2"/>
    <property type="match status" value="8"/>
</dbReference>
<evidence type="ECO:0000259" key="9">
    <source>
        <dbReference type="PROSITE" id="PS50222"/>
    </source>
</evidence>
<feature type="repeat" description="WD" evidence="7">
    <location>
        <begin position="656"/>
        <end position="696"/>
    </location>
</feature>
<dbReference type="CDD" id="cd00200">
    <property type="entry name" value="WD40"/>
    <property type="match status" value="1"/>
</dbReference>
<dbReference type="STRING" id="246404.A0A507FTV8"/>
<evidence type="ECO:0000256" key="3">
    <source>
        <dbReference type="ARBA" id="ARBA00022737"/>
    </source>
</evidence>
<feature type="repeat" description="WD" evidence="7">
    <location>
        <begin position="915"/>
        <end position="947"/>
    </location>
</feature>
<dbReference type="InterPro" id="IPR011992">
    <property type="entry name" value="EF-hand-dom_pair"/>
</dbReference>
<dbReference type="Pfam" id="PF13833">
    <property type="entry name" value="EF-hand_8"/>
    <property type="match status" value="1"/>
</dbReference>
<feature type="compositionally biased region" description="Basic residues" evidence="8">
    <location>
        <begin position="1224"/>
        <end position="1238"/>
    </location>
</feature>
<dbReference type="InterPro" id="IPR020472">
    <property type="entry name" value="WD40_PAC1"/>
</dbReference>
<dbReference type="GO" id="GO:0030515">
    <property type="term" value="F:snoRNA binding"/>
    <property type="evidence" value="ECO:0007669"/>
    <property type="project" value="TreeGrafter"/>
</dbReference>
<gene>
    <name evidence="10" type="ORF">CcCBS67573_g00550</name>
</gene>
<dbReference type="PRINTS" id="PR00320">
    <property type="entry name" value="GPROTEINBRPT"/>
</dbReference>
<dbReference type="Pfam" id="PF13499">
    <property type="entry name" value="EF-hand_7"/>
    <property type="match status" value="1"/>
</dbReference>
<dbReference type="Pfam" id="PF25172">
    <property type="entry name" value="Beta-prop_WDR3_2nd"/>
    <property type="match status" value="1"/>
</dbReference>
<feature type="region of interest" description="Disordered" evidence="8">
    <location>
        <begin position="1216"/>
        <end position="1238"/>
    </location>
</feature>
<dbReference type="PANTHER" id="PTHR19853">
    <property type="entry name" value="WD REPEAT CONTAINING PROTEIN 3 WDR3"/>
    <property type="match status" value="1"/>
</dbReference>
<comment type="subcellular location">
    <subcellularLocation>
        <location evidence="1">Nucleus</location>
        <location evidence="1">Nucleolus</location>
    </subcellularLocation>
</comment>
<feature type="repeat" description="WD" evidence="7">
    <location>
        <begin position="282"/>
        <end position="323"/>
    </location>
</feature>
<dbReference type="InterPro" id="IPR011047">
    <property type="entry name" value="Quinoprotein_ADH-like_sf"/>
</dbReference>
<keyword evidence="4" id="KW-0106">Calcium</keyword>
<keyword evidence="2 7" id="KW-0853">WD repeat</keyword>
<feature type="repeat" description="WD" evidence="7">
    <location>
        <begin position="873"/>
        <end position="914"/>
    </location>
</feature>
<evidence type="ECO:0000313" key="11">
    <source>
        <dbReference type="Proteomes" id="UP000320333"/>
    </source>
</evidence>
<feature type="compositionally biased region" description="Polar residues" evidence="8">
    <location>
        <begin position="1"/>
        <end position="10"/>
    </location>
</feature>
<dbReference type="FunFam" id="2.130.10.10:FF:000157">
    <property type="entry name" value="WD repeat domain 3"/>
    <property type="match status" value="1"/>
</dbReference>
<evidence type="ECO:0000256" key="4">
    <source>
        <dbReference type="ARBA" id="ARBA00022837"/>
    </source>
</evidence>
<dbReference type="SUPFAM" id="SSF50998">
    <property type="entry name" value="Quinoprotein alcohol dehydrogenase-like"/>
    <property type="match status" value="1"/>
</dbReference>
<evidence type="ECO:0000313" key="10">
    <source>
        <dbReference type="EMBL" id="TPX78207.1"/>
    </source>
</evidence>
<keyword evidence="5" id="KW-0539">Nucleus</keyword>
<dbReference type="SUPFAM" id="SSF47473">
    <property type="entry name" value="EF-hand"/>
    <property type="match status" value="1"/>
</dbReference>
<evidence type="ECO:0000256" key="2">
    <source>
        <dbReference type="ARBA" id="ARBA00022574"/>
    </source>
</evidence>
<accession>A0A507FTV8</accession>
<feature type="repeat" description="WD" evidence="7">
    <location>
        <begin position="831"/>
        <end position="872"/>
    </location>
</feature>
<dbReference type="EMBL" id="QEAP01000007">
    <property type="protein sequence ID" value="TPX78207.1"/>
    <property type="molecule type" value="Genomic_DNA"/>
</dbReference>
<evidence type="ECO:0000256" key="1">
    <source>
        <dbReference type="ARBA" id="ARBA00004604"/>
    </source>
</evidence>
<dbReference type="InterPro" id="IPR001680">
    <property type="entry name" value="WD40_rpt"/>
</dbReference>
<evidence type="ECO:0000256" key="7">
    <source>
        <dbReference type="PROSITE-ProRule" id="PRU00221"/>
    </source>
</evidence>
<dbReference type="InterPro" id="IPR019775">
    <property type="entry name" value="WD40_repeat_CS"/>
</dbReference>
<keyword evidence="3" id="KW-0677">Repeat</keyword>
<dbReference type="GO" id="GO:0032040">
    <property type="term" value="C:small-subunit processome"/>
    <property type="evidence" value="ECO:0007669"/>
    <property type="project" value="TreeGrafter"/>
</dbReference>
<comment type="similarity">
    <text evidence="6">Belongs to the WD repeat WDR3/UTP12 family.</text>
</comment>
<dbReference type="InterPro" id="IPR007148">
    <property type="entry name" value="SSU_processome_Utp12"/>
</dbReference>
<dbReference type="PROSITE" id="PS50222">
    <property type="entry name" value="EF_HAND_2"/>
    <property type="match status" value="3"/>
</dbReference>
<dbReference type="Gene3D" id="2.130.10.10">
    <property type="entry name" value="YVTN repeat-like/Quinoprotein amine dehydrogenase"/>
    <property type="match status" value="4"/>
</dbReference>
<dbReference type="AlphaFoldDB" id="A0A507FTV8"/>
<feature type="domain" description="EF-hand" evidence="9">
    <location>
        <begin position="105"/>
        <end position="140"/>
    </location>
</feature>
<feature type="domain" description="EF-hand" evidence="9">
    <location>
        <begin position="181"/>
        <end position="216"/>
    </location>
</feature>
<dbReference type="CDD" id="cd00051">
    <property type="entry name" value="EFh"/>
    <property type="match status" value="2"/>
</dbReference>
<reference evidence="10 11" key="1">
    <citation type="journal article" date="2019" name="Sci. Rep.">
        <title>Comparative genomics of chytrid fungi reveal insights into the obligate biotrophic and pathogenic lifestyle of Synchytrium endobioticum.</title>
        <authorList>
            <person name="van de Vossenberg B.T.L.H."/>
            <person name="Warris S."/>
            <person name="Nguyen H.D.T."/>
            <person name="van Gent-Pelzer M.P.E."/>
            <person name="Joly D.L."/>
            <person name="van de Geest H.C."/>
            <person name="Bonants P.J.M."/>
            <person name="Smith D.S."/>
            <person name="Levesque C.A."/>
            <person name="van der Lee T.A.J."/>
        </authorList>
    </citation>
    <scope>NUCLEOTIDE SEQUENCE [LARGE SCALE GENOMIC DNA]</scope>
    <source>
        <strain evidence="10 11">CBS 675.73</strain>
    </source>
</reference>
<dbReference type="Pfam" id="PF04003">
    <property type="entry name" value="Utp12"/>
    <property type="match status" value="1"/>
</dbReference>
<feature type="region of interest" description="Disordered" evidence="8">
    <location>
        <begin position="1"/>
        <end position="58"/>
    </location>
</feature>
<evidence type="ECO:0000256" key="5">
    <source>
        <dbReference type="ARBA" id="ARBA00023242"/>
    </source>
</evidence>
<dbReference type="OrthoDB" id="407922at2759"/>
<dbReference type="FunFam" id="1.10.238.10:FF:000178">
    <property type="entry name" value="Calmodulin-2 A"/>
    <property type="match status" value="1"/>
</dbReference>
<dbReference type="FunFam" id="2.130.10.10:FF:000178">
    <property type="entry name" value="WD repeat domain 3"/>
    <property type="match status" value="1"/>
</dbReference>
<feature type="repeat" description="WD" evidence="7">
    <location>
        <begin position="737"/>
        <end position="769"/>
    </location>
</feature>
<dbReference type="SMART" id="SM00054">
    <property type="entry name" value="EFh"/>
    <property type="match status" value="3"/>
</dbReference>